<sequence>MGRMTNMTGVTGAHTTDGIPHGYTTITPFIALTDARGAIEFYRTVFGAQLVSSTEMGGVVSHADLDFGNGHVQLGEASPDYHLVPPPAGDDDCYSLAFYCADTDAVVAAAEAAGATIREPVSTFVSGDRFASLRDPYGVRWSIMTRIEDLSPRRATAASPSGPRRSPADPAWGCQTRQRFAGAAGRGAKRCSASQSAPVITAAPRRILARYAPCRHRMRPHRPRDRIRPCTEPCIANCSRIGAPRPTRRSARQTLQRWTTSTCDESLGRKRSTKASPIANWRN</sequence>
<feature type="compositionally biased region" description="Polar residues" evidence="1">
    <location>
        <begin position="252"/>
        <end position="264"/>
    </location>
</feature>
<accession>A0ABQ6JZ57</accession>
<dbReference type="InterPro" id="IPR029068">
    <property type="entry name" value="Glyas_Bleomycin-R_OHBP_Dase"/>
</dbReference>
<evidence type="ECO:0000256" key="1">
    <source>
        <dbReference type="SAM" id="MobiDB-lite"/>
    </source>
</evidence>
<dbReference type="Pfam" id="PF00903">
    <property type="entry name" value="Glyoxalase"/>
    <property type="match status" value="1"/>
</dbReference>
<dbReference type="Proteomes" id="UP001157069">
    <property type="component" value="Unassembled WGS sequence"/>
</dbReference>
<reference evidence="4" key="1">
    <citation type="journal article" date="2019" name="Int. J. Syst. Evol. Microbiol.">
        <title>The Global Catalogue of Microorganisms (GCM) 10K type strain sequencing project: providing services to taxonomists for standard genome sequencing and annotation.</title>
        <authorList>
            <consortium name="The Broad Institute Genomics Platform"/>
            <consortium name="The Broad Institute Genome Sequencing Center for Infectious Disease"/>
            <person name="Wu L."/>
            <person name="Ma J."/>
        </authorList>
    </citation>
    <scope>NUCLEOTIDE SEQUENCE [LARGE SCALE GENOMIC DNA]</scope>
    <source>
        <strain evidence="4">NBRC 108755</strain>
    </source>
</reference>
<dbReference type="EMBL" id="BSVA01000001">
    <property type="protein sequence ID" value="GMA92095.1"/>
    <property type="molecule type" value="Genomic_DNA"/>
</dbReference>
<dbReference type="PANTHER" id="PTHR34109:SF1">
    <property type="entry name" value="VOC DOMAIN-CONTAINING PROTEIN"/>
    <property type="match status" value="1"/>
</dbReference>
<feature type="domain" description="VOC" evidence="2">
    <location>
        <begin position="22"/>
        <end position="146"/>
    </location>
</feature>
<protein>
    <recommendedName>
        <fullName evidence="2">VOC domain-containing protein</fullName>
    </recommendedName>
</protein>
<keyword evidence="4" id="KW-1185">Reference proteome</keyword>
<dbReference type="InterPro" id="IPR004360">
    <property type="entry name" value="Glyas_Fos-R_dOase_dom"/>
</dbReference>
<evidence type="ECO:0000313" key="3">
    <source>
        <dbReference type="EMBL" id="GMA92095.1"/>
    </source>
</evidence>
<dbReference type="Gene3D" id="3.30.720.110">
    <property type="match status" value="1"/>
</dbReference>
<comment type="caution">
    <text evidence="3">The sequence shown here is derived from an EMBL/GenBank/DDBJ whole genome shotgun (WGS) entry which is preliminary data.</text>
</comment>
<feature type="region of interest" description="Disordered" evidence="1">
    <location>
        <begin position="151"/>
        <end position="172"/>
    </location>
</feature>
<evidence type="ECO:0000313" key="4">
    <source>
        <dbReference type="Proteomes" id="UP001157069"/>
    </source>
</evidence>
<dbReference type="PROSITE" id="PS51819">
    <property type="entry name" value="VOC"/>
    <property type="match status" value="1"/>
</dbReference>
<name>A0ABQ6JZ57_9MICO</name>
<feature type="region of interest" description="Disordered" evidence="1">
    <location>
        <begin position="245"/>
        <end position="283"/>
    </location>
</feature>
<dbReference type="PANTHER" id="PTHR34109">
    <property type="entry name" value="BNAUNNG04460D PROTEIN-RELATED"/>
    <property type="match status" value="1"/>
</dbReference>
<gene>
    <name evidence="3" type="ORF">GCM10025869_26240</name>
</gene>
<proteinExistence type="predicted"/>
<dbReference type="Gene3D" id="3.30.720.120">
    <property type="match status" value="1"/>
</dbReference>
<dbReference type="SUPFAM" id="SSF54593">
    <property type="entry name" value="Glyoxalase/Bleomycin resistance protein/Dihydroxybiphenyl dioxygenase"/>
    <property type="match status" value="1"/>
</dbReference>
<evidence type="ECO:0000259" key="2">
    <source>
        <dbReference type="PROSITE" id="PS51819"/>
    </source>
</evidence>
<dbReference type="InterPro" id="IPR037523">
    <property type="entry name" value="VOC_core"/>
</dbReference>
<organism evidence="3 4">
    <name type="scientific">Homoserinibacter gongjuensis</name>
    <dbReference type="NCBI Taxonomy" id="1162968"/>
    <lineage>
        <taxon>Bacteria</taxon>
        <taxon>Bacillati</taxon>
        <taxon>Actinomycetota</taxon>
        <taxon>Actinomycetes</taxon>
        <taxon>Micrococcales</taxon>
        <taxon>Microbacteriaceae</taxon>
        <taxon>Homoserinibacter</taxon>
    </lineage>
</organism>